<organism evidence="2 3">
    <name type="scientific">Necator americanus</name>
    <name type="common">Human hookworm</name>
    <dbReference type="NCBI Taxonomy" id="51031"/>
    <lineage>
        <taxon>Eukaryota</taxon>
        <taxon>Metazoa</taxon>
        <taxon>Ecdysozoa</taxon>
        <taxon>Nematoda</taxon>
        <taxon>Chromadorea</taxon>
        <taxon>Rhabditida</taxon>
        <taxon>Rhabditina</taxon>
        <taxon>Rhabditomorpha</taxon>
        <taxon>Strongyloidea</taxon>
        <taxon>Ancylostomatidae</taxon>
        <taxon>Bunostominae</taxon>
        <taxon>Necator</taxon>
    </lineage>
</organism>
<accession>W2T356</accession>
<name>W2T356_NECAM</name>
<reference evidence="3" key="1">
    <citation type="journal article" date="2014" name="Nat. Genet.">
        <title>Genome of the human hookworm Necator americanus.</title>
        <authorList>
            <person name="Tang Y.T."/>
            <person name="Gao X."/>
            <person name="Rosa B.A."/>
            <person name="Abubucker S."/>
            <person name="Hallsworth-Pepin K."/>
            <person name="Martin J."/>
            <person name="Tyagi R."/>
            <person name="Heizer E."/>
            <person name="Zhang X."/>
            <person name="Bhonagiri-Palsikar V."/>
            <person name="Minx P."/>
            <person name="Warren W.C."/>
            <person name="Wang Q."/>
            <person name="Zhan B."/>
            <person name="Hotez P.J."/>
            <person name="Sternberg P.W."/>
            <person name="Dougall A."/>
            <person name="Gaze S.T."/>
            <person name="Mulvenna J."/>
            <person name="Sotillo J."/>
            <person name="Ranganathan S."/>
            <person name="Rabelo E.M."/>
            <person name="Wilson R.K."/>
            <person name="Felgner P.L."/>
            <person name="Bethony J."/>
            <person name="Hawdon J.M."/>
            <person name="Gasser R.B."/>
            <person name="Loukas A."/>
            <person name="Mitreva M."/>
        </authorList>
    </citation>
    <scope>NUCLEOTIDE SEQUENCE [LARGE SCALE GENOMIC DNA]</scope>
</reference>
<dbReference type="Proteomes" id="UP000053676">
    <property type="component" value="Unassembled WGS sequence"/>
</dbReference>
<dbReference type="KEGG" id="nai:NECAME_03789"/>
<keyword evidence="1" id="KW-1133">Transmembrane helix</keyword>
<evidence type="ECO:0000313" key="2">
    <source>
        <dbReference type="EMBL" id="ETN75407.1"/>
    </source>
</evidence>
<gene>
    <name evidence="2" type="ORF">NECAME_03789</name>
</gene>
<proteinExistence type="predicted"/>
<dbReference type="AlphaFoldDB" id="W2T356"/>
<keyword evidence="1" id="KW-0812">Transmembrane</keyword>
<sequence length="57" mass="6842">MGSIFRYTREIGTLVVCIFYYLILEKDRFPRFCTLENLHNYPNASDFVLIFFVQTLL</sequence>
<dbReference type="EMBL" id="KI660300">
    <property type="protein sequence ID" value="ETN75407.1"/>
    <property type="molecule type" value="Genomic_DNA"/>
</dbReference>
<feature type="transmembrane region" description="Helical" evidence="1">
    <location>
        <begin position="6"/>
        <end position="24"/>
    </location>
</feature>
<keyword evidence="1" id="KW-0472">Membrane</keyword>
<evidence type="ECO:0000313" key="3">
    <source>
        <dbReference type="Proteomes" id="UP000053676"/>
    </source>
</evidence>
<evidence type="ECO:0000256" key="1">
    <source>
        <dbReference type="SAM" id="Phobius"/>
    </source>
</evidence>
<protein>
    <submittedName>
        <fullName evidence="2">Uncharacterized protein</fullName>
    </submittedName>
</protein>
<keyword evidence="3" id="KW-1185">Reference proteome</keyword>